<reference evidence="2" key="1">
    <citation type="submission" date="2023-06" db="EMBL/GenBank/DDBJ databases">
        <title>Genome-scale phylogeny and comparative genomics of the fungal order Sordariales.</title>
        <authorList>
            <consortium name="Lawrence Berkeley National Laboratory"/>
            <person name="Hensen N."/>
            <person name="Bonometti L."/>
            <person name="Westerberg I."/>
            <person name="Brannstrom I.O."/>
            <person name="Guillou S."/>
            <person name="Cros-Aarteil S."/>
            <person name="Calhoun S."/>
            <person name="Haridas S."/>
            <person name="Kuo A."/>
            <person name="Mondo S."/>
            <person name="Pangilinan J."/>
            <person name="Riley R."/>
            <person name="Labutti K."/>
            <person name="Andreopoulos B."/>
            <person name="Lipzen A."/>
            <person name="Chen C."/>
            <person name="Yanf M."/>
            <person name="Daum C."/>
            <person name="Ng V."/>
            <person name="Clum A."/>
            <person name="Steindorff A."/>
            <person name="Ohm R."/>
            <person name="Martin F."/>
            <person name="Silar P."/>
            <person name="Natvig D."/>
            <person name="Lalanne C."/>
            <person name="Gautier V."/>
            <person name="Ament-Velasquez S.L."/>
            <person name="Kruys A."/>
            <person name="Hutchinson M.I."/>
            <person name="Powell A.J."/>
            <person name="Barry K."/>
            <person name="Miller A.N."/>
            <person name="Grigoriev I.V."/>
            <person name="Debuchy R."/>
            <person name="Gladieux P."/>
            <person name="Thoren M.H."/>
            <person name="Johannesson H."/>
        </authorList>
    </citation>
    <scope>NUCLEOTIDE SEQUENCE</scope>
    <source>
        <strain evidence="2">8032-3</strain>
    </source>
</reference>
<feature type="region of interest" description="Disordered" evidence="1">
    <location>
        <begin position="211"/>
        <end position="274"/>
    </location>
</feature>
<feature type="compositionally biased region" description="Low complexity" evidence="1">
    <location>
        <begin position="213"/>
        <end position="223"/>
    </location>
</feature>
<evidence type="ECO:0000313" key="3">
    <source>
        <dbReference type="Proteomes" id="UP001244011"/>
    </source>
</evidence>
<dbReference type="AlphaFoldDB" id="A0AAJ0FKX7"/>
<dbReference type="Proteomes" id="UP001244011">
    <property type="component" value="Unassembled WGS sequence"/>
</dbReference>
<dbReference type="GeneID" id="85314857"/>
<comment type="caution">
    <text evidence="2">The sequence shown here is derived from an EMBL/GenBank/DDBJ whole genome shotgun (WGS) entry which is preliminary data.</text>
</comment>
<protein>
    <submittedName>
        <fullName evidence="2">Uncharacterized protein</fullName>
    </submittedName>
</protein>
<evidence type="ECO:0000256" key="1">
    <source>
        <dbReference type="SAM" id="MobiDB-lite"/>
    </source>
</evidence>
<gene>
    <name evidence="2" type="ORF">QBC33DRAFT_591996</name>
</gene>
<proteinExistence type="predicted"/>
<accession>A0AAJ0FKX7</accession>
<dbReference type="RefSeq" id="XP_060287765.1">
    <property type="nucleotide sequence ID" value="XM_060431670.1"/>
</dbReference>
<feature type="compositionally biased region" description="Acidic residues" evidence="1">
    <location>
        <begin position="242"/>
        <end position="274"/>
    </location>
</feature>
<name>A0AAJ0FKX7_9PEZI</name>
<organism evidence="2 3">
    <name type="scientific">Phialemonium atrogriseum</name>
    <dbReference type="NCBI Taxonomy" id="1093897"/>
    <lineage>
        <taxon>Eukaryota</taxon>
        <taxon>Fungi</taxon>
        <taxon>Dikarya</taxon>
        <taxon>Ascomycota</taxon>
        <taxon>Pezizomycotina</taxon>
        <taxon>Sordariomycetes</taxon>
        <taxon>Sordariomycetidae</taxon>
        <taxon>Cephalothecales</taxon>
        <taxon>Cephalothecaceae</taxon>
        <taxon>Phialemonium</taxon>
    </lineage>
</organism>
<sequence length="274" mass="28782">MSILLIQIMPRSGFNWRRNTVTARHTYDAKIQTAIRMAGHRFDRSHVTPILADTLYRAANEIEGYQAPASSFLFGGMDLADMGIGPEDLGLGLEDLGIDPATVAAGTGGQKTGDSGLVTLFDAIKKAQGSVPWAHELPAEVFAALLTEIKAARLSWRAERGYAKGEAEMEPGSAAAMLAAAADRFADAVTCSSLDGQEELMGFAAGLGGDNDAPAAGPSSAGPITRRVGEMTIEEGNSTAGAEEDSEGFGDDDEEAGDEEESFQGFDDEAMDLN</sequence>
<dbReference type="EMBL" id="MU838998">
    <property type="protein sequence ID" value="KAK1771552.1"/>
    <property type="molecule type" value="Genomic_DNA"/>
</dbReference>
<keyword evidence="3" id="KW-1185">Reference proteome</keyword>
<evidence type="ECO:0000313" key="2">
    <source>
        <dbReference type="EMBL" id="KAK1771552.1"/>
    </source>
</evidence>